<keyword evidence="7 15" id="KW-1133">Transmembrane helix</keyword>
<evidence type="ECO:0000256" key="8">
    <source>
        <dbReference type="ARBA" id="ARBA00023134"/>
    </source>
</evidence>
<evidence type="ECO:0000256" key="3">
    <source>
        <dbReference type="ARBA" id="ARBA00022475"/>
    </source>
</evidence>
<dbReference type="PROSITE" id="PS51419">
    <property type="entry name" value="RAB"/>
    <property type="match status" value="1"/>
</dbReference>
<dbReference type="FunFam" id="3.40.50.300:FF:000303">
    <property type="entry name" value="GTP-binding protein Di-Ras2"/>
    <property type="match status" value="1"/>
</dbReference>
<comment type="caution">
    <text evidence="16">The sequence shown here is derived from an EMBL/GenBank/DDBJ whole genome shotgun (WGS) entry which is preliminary data.</text>
</comment>
<dbReference type="EMBL" id="BAAFJT010000028">
    <property type="protein sequence ID" value="GAB0200818.1"/>
    <property type="molecule type" value="Genomic_DNA"/>
</dbReference>
<keyword evidence="6" id="KW-0547">Nucleotide-binding</keyword>
<feature type="compositionally biased region" description="Basic and acidic residues" evidence="14">
    <location>
        <begin position="507"/>
        <end position="520"/>
    </location>
</feature>
<feature type="transmembrane region" description="Helical" evidence="15">
    <location>
        <begin position="293"/>
        <end position="314"/>
    </location>
</feature>
<dbReference type="GO" id="GO:0003924">
    <property type="term" value="F:GTPase activity"/>
    <property type="evidence" value="ECO:0007669"/>
    <property type="project" value="UniProtKB-ARBA"/>
</dbReference>
<dbReference type="InterPro" id="IPR001806">
    <property type="entry name" value="Small_GTPase"/>
</dbReference>
<dbReference type="Pfam" id="PF00071">
    <property type="entry name" value="Ras"/>
    <property type="match status" value="1"/>
</dbReference>
<feature type="transmembrane region" description="Helical" evidence="15">
    <location>
        <begin position="196"/>
        <end position="216"/>
    </location>
</feature>
<evidence type="ECO:0000313" key="17">
    <source>
        <dbReference type="Proteomes" id="UP001623348"/>
    </source>
</evidence>
<keyword evidence="17" id="KW-1185">Reference proteome</keyword>
<protein>
    <submittedName>
        <fullName evidence="16">Zinc transporter ZIP3</fullName>
    </submittedName>
</protein>
<evidence type="ECO:0000256" key="7">
    <source>
        <dbReference type="ARBA" id="ARBA00022989"/>
    </source>
</evidence>
<evidence type="ECO:0000256" key="9">
    <source>
        <dbReference type="ARBA" id="ARBA00023136"/>
    </source>
</evidence>
<keyword evidence="10" id="KW-0449">Lipoprotein</keyword>
<feature type="region of interest" description="Disordered" evidence="14">
    <location>
        <begin position="507"/>
        <end position="526"/>
    </location>
</feature>
<evidence type="ECO:0000256" key="12">
    <source>
        <dbReference type="ARBA" id="ARBA00055536"/>
    </source>
</evidence>
<dbReference type="PRINTS" id="PR00449">
    <property type="entry name" value="RASTRNSFRMNG"/>
</dbReference>
<dbReference type="SUPFAM" id="SSF52540">
    <property type="entry name" value="P-loop containing nucleoside triphosphate hydrolases"/>
    <property type="match status" value="1"/>
</dbReference>
<dbReference type="InterPro" id="IPR003689">
    <property type="entry name" value="ZIP"/>
</dbReference>
<proteinExistence type="inferred from homology"/>
<reference evidence="16 17" key="1">
    <citation type="submission" date="2024-06" db="EMBL/GenBank/DDBJ databases">
        <title>The draft genome of Grus japonensis, version 3.</title>
        <authorList>
            <person name="Nabeshima K."/>
            <person name="Suzuki S."/>
            <person name="Onuma M."/>
        </authorList>
    </citation>
    <scope>NUCLEOTIDE SEQUENCE [LARGE SCALE GENOMIC DNA]</scope>
    <source>
        <strain evidence="16 17">451A</strain>
    </source>
</reference>
<organism evidence="16 17">
    <name type="scientific">Grus japonensis</name>
    <name type="common">Japanese crane</name>
    <name type="synonym">Red-crowned crane</name>
    <dbReference type="NCBI Taxonomy" id="30415"/>
    <lineage>
        <taxon>Eukaryota</taxon>
        <taxon>Metazoa</taxon>
        <taxon>Chordata</taxon>
        <taxon>Craniata</taxon>
        <taxon>Vertebrata</taxon>
        <taxon>Euteleostomi</taxon>
        <taxon>Archelosauria</taxon>
        <taxon>Archosauria</taxon>
        <taxon>Dinosauria</taxon>
        <taxon>Saurischia</taxon>
        <taxon>Theropoda</taxon>
        <taxon>Coelurosauria</taxon>
        <taxon>Aves</taxon>
        <taxon>Neognathae</taxon>
        <taxon>Neoaves</taxon>
        <taxon>Gruiformes</taxon>
        <taxon>Gruidae</taxon>
        <taxon>Grus</taxon>
    </lineage>
</organism>
<keyword evidence="3" id="KW-1003">Cell membrane</keyword>
<dbReference type="NCBIfam" id="TIGR00231">
    <property type="entry name" value="small_GTP"/>
    <property type="match status" value="1"/>
</dbReference>
<dbReference type="InterPro" id="IPR005225">
    <property type="entry name" value="Small_GTP-bd"/>
</dbReference>
<dbReference type="SMART" id="SM00174">
    <property type="entry name" value="RHO"/>
    <property type="match status" value="1"/>
</dbReference>
<keyword evidence="11" id="KW-0636">Prenylation</keyword>
<keyword evidence="8" id="KW-0342">GTP-binding</keyword>
<dbReference type="SMART" id="SM00173">
    <property type="entry name" value="RAS"/>
    <property type="match status" value="1"/>
</dbReference>
<evidence type="ECO:0000256" key="5">
    <source>
        <dbReference type="ARBA" id="ARBA00022692"/>
    </source>
</evidence>
<evidence type="ECO:0000256" key="6">
    <source>
        <dbReference type="ARBA" id="ARBA00022741"/>
    </source>
</evidence>
<feature type="transmembrane region" description="Helical" evidence="15">
    <location>
        <begin position="83"/>
        <end position="105"/>
    </location>
</feature>
<evidence type="ECO:0000256" key="1">
    <source>
        <dbReference type="ARBA" id="ARBA00004141"/>
    </source>
</evidence>
<keyword evidence="5 15" id="KW-0812">Transmembrane</keyword>
<dbReference type="SMART" id="SM00175">
    <property type="entry name" value="RAB"/>
    <property type="match status" value="1"/>
</dbReference>
<dbReference type="AlphaFoldDB" id="A0ABC9XSY9"/>
<sequence length="526" mass="57887">MKIVVAKVLCLLGICVLMLAGSLLPVKIIEADYEKAHRSKKVLALCNSFGGGVFLATCFNALLPAVREKLDEVLKQGNVTTDYPVAETIMMVGFFVTVFVEQLILTFQKEKPSFIDLETFNAGSDVGSDSEYESPFIASSRGRMLYSEHGHHSHGLNIQELSCSSPLRLIGLVFALCTHSIFEGLALGLQEEGGKVMSLFLGVAVHETLVAVALGISMAKTSLPLKDAVKIAVTVSLMIPLGISIGMGIESTQNAASNITSLLLQGIAGGTFLFITFFEILVKELEDKNDRLLKVLFLVLGYTALAGLLVFKWADPGQDTRQQYLWGKMPEQSNDYRVVVFGAGGVGKSSLVLRFVKGTFRDTYIPTIEDTYRQVISCDKSVCTLQITDTTGSHQFPAMQRLSISKGHAFILVFSVTSKQSLEELKPIYQQIVQIKGSVESIPIMLVGNKCDETQREVESREGEAVAKEWKCAFMETSAKMNYNVKELFQELLNLEKRRNVSLTIDGKRSSKQKRTDKIKGKCSIM</sequence>
<feature type="transmembrane region" description="Helical" evidence="15">
    <location>
        <begin position="42"/>
        <end position="63"/>
    </location>
</feature>
<evidence type="ECO:0000256" key="11">
    <source>
        <dbReference type="ARBA" id="ARBA00023289"/>
    </source>
</evidence>
<dbReference type="PROSITE" id="PS51420">
    <property type="entry name" value="RHO"/>
    <property type="match status" value="1"/>
</dbReference>
<keyword evidence="4" id="KW-0488">Methylation</keyword>
<accession>A0ABC9XSY9</accession>
<evidence type="ECO:0000256" key="10">
    <source>
        <dbReference type="ARBA" id="ARBA00023288"/>
    </source>
</evidence>
<dbReference type="Pfam" id="PF02535">
    <property type="entry name" value="Zip"/>
    <property type="match status" value="1"/>
</dbReference>
<dbReference type="Gene3D" id="3.40.50.300">
    <property type="entry name" value="P-loop containing nucleotide triphosphate hydrolases"/>
    <property type="match status" value="1"/>
</dbReference>
<evidence type="ECO:0000256" key="13">
    <source>
        <dbReference type="ARBA" id="ARBA00061515"/>
    </source>
</evidence>
<comment type="similarity">
    <text evidence="13">Belongs to the small GTPase superfamily. Di-Ras family.</text>
</comment>
<evidence type="ECO:0000256" key="14">
    <source>
        <dbReference type="SAM" id="MobiDB-lite"/>
    </source>
</evidence>
<gene>
    <name evidence="16" type="ORF">GRJ2_002547300</name>
</gene>
<dbReference type="InterPro" id="IPR020849">
    <property type="entry name" value="Small_GTPase_Ras-type"/>
</dbReference>
<evidence type="ECO:0000313" key="16">
    <source>
        <dbReference type="EMBL" id="GAB0200818.1"/>
    </source>
</evidence>
<dbReference type="PROSITE" id="PS51421">
    <property type="entry name" value="RAS"/>
    <property type="match status" value="1"/>
</dbReference>
<evidence type="ECO:0000256" key="15">
    <source>
        <dbReference type="SAM" id="Phobius"/>
    </source>
</evidence>
<dbReference type="PANTHER" id="PTHR24070">
    <property type="entry name" value="RAS, DI-RAS, AND RHEB FAMILY MEMBERS OF SMALL GTPASE SUPERFAMILY"/>
    <property type="match status" value="1"/>
</dbReference>
<feature type="transmembrane region" description="Helical" evidence="15">
    <location>
        <begin position="261"/>
        <end position="281"/>
    </location>
</feature>
<keyword evidence="9 15" id="KW-0472">Membrane</keyword>
<feature type="transmembrane region" description="Helical" evidence="15">
    <location>
        <begin position="169"/>
        <end position="190"/>
    </location>
</feature>
<dbReference type="Proteomes" id="UP001623348">
    <property type="component" value="Unassembled WGS sequence"/>
</dbReference>
<evidence type="ECO:0000256" key="4">
    <source>
        <dbReference type="ARBA" id="ARBA00022481"/>
    </source>
</evidence>
<feature type="transmembrane region" description="Helical" evidence="15">
    <location>
        <begin position="6"/>
        <end position="30"/>
    </location>
</feature>
<dbReference type="GO" id="GO:0005525">
    <property type="term" value="F:GTP binding"/>
    <property type="evidence" value="ECO:0007669"/>
    <property type="project" value="UniProtKB-KW"/>
</dbReference>
<name>A0ABC9XSY9_GRUJA</name>
<dbReference type="GO" id="GO:0005886">
    <property type="term" value="C:plasma membrane"/>
    <property type="evidence" value="ECO:0007669"/>
    <property type="project" value="UniProtKB-SubCell"/>
</dbReference>
<dbReference type="CDD" id="cd04140">
    <property type="entry name" value="ARHI_like"/>
    <property type="match status" value="1"/>
</dbReference>
<evidence type="ECO:0000256" key="2">
    <source>
        <dbReference type="ARBA" id="ARBA00004342"/>
    </source>
</evidence>
<comment type="function">
    <text evidence="12">Displays low GTPase activity and exists predominantly in the GTP-bound form.</text>
</comment>
<comment type="subcellular location">
    <subcellularLocation>
        <location evidence="2">Cell membrane</location>
        <topology evidence="2">Lipid-anchor</topology>
        <orientation evidence="2">Cytoplasmic side</orientation>
    </subcellularLocation>
    <subcellularLocation>
        <location evidence="1">Membrane</location>
        <topology evidence="1">Multi-pass membrane protein</topology>
    </subcellularLocation>
</comment>
<dbReference type="InterPro" id="IPR027417">
    <property type="entry name" value="P-loop_NTPase"/>
</dbReference>
<feature type="transmembrane region" description="Helical" evidence="15">
    <location>
        <begin position="228"/>
        <end position="249"/>
    </location>
</feature>